<accession>A0A0C6P2Y3</accession>
<evidence type="ECO:0000313" key="3">
    <source>
        <dbReference type="Proteomes" id="UP000007564"/>
    </source>
</evidence>
<evidence type="ECO:0000256" key="1">
    <source>
        <dbReference type="SAM" id="MobiDB-lite"/>
    </source>
</evidence>
<protein>
    <submittedName>
        <fullName evidence="2">Uncharacterized protein</fullName>
    </submittedName>
</protein>
<dbReference type="AlphaFoldDB" id="A0A0C6P2Y3"/>
<proteinExistence type="predicted"/>
<dbReference type="GeneID" id="69601245"/>
<dbReference type="RefSeq" id="WP_003811361.1">
    <property type="nucleotide sequence ID" value="NC_019382.1"/>
</dbReference>
<dbReference type="Proteomes" id="UP000007564">
    <property type="component" value="Chromosome"/>
</dbReference>
<organism evidence="2 3">
    <name type="scientific">Bordetella bronchiseptica 253</name>
    <dbReference type="NCBI Taxonomy" id="568707"/>
    <lineage>
        <taxon>Bacteria</taxon>
        <taxon>Pseudomonadati</taxon>
        <taxon>Pseudomonadota</taxon>
        <taxon>Betaproteobacteria</taxon>
        <taxon>Burkholderiales</taxon>
        <taxon>Alcaligenaceae</taxon>
        <taxon>Bordetella</taxon>
    </lineage>
</organism>
<reference evidence="2 3" key="1">
    <citation type="journal article" date="2012" name="BMC Genomics">
        <title>Comparative genomics of the classical Bordetella subspecies: the evolution and exchange of virulence-associated diversity amongst closely related pathogens.</title>
        <authorList>
            <person name="Park J."/>
            <person name="Zhang Y."/>
            <person name="Buboltz A.M."/>
            <person name="Zhang X."/>
            <person name="Schuster S.C."/>
            <person name="Ahuja U."/>
            <person name="Liu M."/>
            <person name="Miller J.F."/>
            <person name="Sebaihia M."/>
            <person name="Bentley S.D."/>
            <person name="Parkhill J."/>
            <person name="Harvill E.T."/>
        </authorList>
    </citation>
    <scope>NUCLEOTIDE SEQUENCE [LARGE SCALE GENOMIC DNA]</scope>
    <source>
        <strain evidence="2 3">253</strain>
    </source>
</reference>
<dbReference type="HOGENOM" id="CLU_199479_0_0_4"/>
<dbReference type="KEGG" id="bbh:BN112_0641"/>
<name>A0A0C6P2Y3_BORBO</name>
<dbReference type="EMBL" id="HE965806">
    <property type="protein sequence ID" value="CCJ52559.1"/>
    <property type="molecule type" value="Genomic_DNA"/>
</dbReference>
<feature type="region of interest" description="Disordered" evidence="1">
    <location>
        <begin position="1"/>
        <end position="59"/>
    </location>
</feature>
<feature type="compositionally biased region" description="Basic and acidic residues" evidence="1">
    <location>
        <begin position="8"/>
        <end position="22"/>
    </location>
</feature>
<feature type="compositionally biased region" description="Polar residues" evidence="1">
    <location>
        <begin position="39"/>
        <end position="52"/>
    </location>
</feature>
<sequence length="59" mass="6649">MKPTPTSQDRKQDDDTQREAQRSHGSQQARTKKDGHVSQIGSNQDQSSQRNRGQGARRS</sequence>
<dbReference type="OrthoDB" id="8637719at2"/>
<evidence type="ECO:0000313" key="2">
    <source>
        <dbReference type="EMBL" id="CCJ52559.1"/>
    </source>
</evidence>
<gene>
    <name evidence="2" type="ORF">BN112_0641</name>
</gene>